<proteinExistence type="predicted"/>
<reference evidence="1 2" key="1">
    <citation type="submission" date="2015-08" db="EMBL/GenBank/DDBJ databases">
        <authorList>
            <person name="Babu N.S."/>
            <person name="Beckwith C.J."/>
            <person name="Beseler K.G."/>
            <person name="Brison A."/>
            <person name="Carone J.V."/>
            <person name="Caskin T.P."/>
            <person name="Diamond M."/>
            <person name="Durham M.E."/>
            <person name="Foxe J.M."/>
            <person name="Go M."/>
            <person name="Henderson B.A."/>
            <person name="Jones I.B."/>
            <person name="McGettigan J.A."/>
            <person name="Micheletti S.J."/>
            <person name="Nasrallah M.E."/>
            <person name="Ortiz D."/>
            <person name="Piller C.R."/>
            <person name="Privatt S.R."/>
            <person name="Schneider S.L."/>
            <person name="Sharp S."/>
            <person name="Smith T.C."/>
            <person name="Stanton J.D."/>
            <person name="Ullery H.E."/>
            <person name="Wilson R.J."/>
            <person name="Serrano M.G."/>
            <person name="Buck G."/>
            <person name="Lee V."/>
            <person name="Wang Y."/>
            <person name="Carvalho R."/>
            <person name="Voegtly L."/>
            <person name="Shi R."/>
            <person name="Duckworth R."/>
            <person name="Johnson A."/>
            <person name="Loviza R."/>
            <person name="Walstead R."/>
            <person name="Shah Z."/>
            <person name="Kiflezghi M."/>
            <person name="Wade K."/>
            <person name="Ball S.L."/>
            <person name="Bradley K.W."/>
            <person name="Asai D.J."/>
            <person name="Bowman C.A."/>
            <person name="Russell D.A."/>
            <person name="Pope W.H."/>
            <person name="Jacobs-Sera D."/>
            <person name="Hendrix R.W."/>
            <person name="Hatfull G.F."/>
        </authorList>
    </citation>
    <scope>NUCLEOTIDE SEQUENCE [LARGE SCALE GENOMIC DNA]</scope>
    <source>
        <strain evidence="1 2">DSM 27648</strain>
    </source>
</reference>
<dbReference type="RefSeq" id="WP_205633994.1">
    <property type="nucleotide sequence ID" value="NZ_CP012333.1"/>
</dbReference>
<dbReference type="Proteomes" id="UP000064967">
    <property type="component" value="Chromosome"/>
</dbReference>
<dbReference type="STRING" id="1391654.AKJ09_10732"/>
<dbReference type="InterPro" id="IPR008979">
    <property type="entry name" value="Galactose-bd-like_sf"/>
</dbReference>
<gene>
    <name evidence="1" type="ORF">AKJ09_10732</name>
</gene>
<evidence type="ECO:0000313" key="1">
    <source>
        <dbReference type="EMBL" id="AKV04069.1"/>
    </source>
</evidence>
<accession>A0A0K1QE80</accession>
<name>A0A0K1QE80_9BACT</name>
<protein>
    <submittedName>
        <fullName evidence="1">Uncharacterized protein</fullName>
    </submittedName>
</protein>
<evidence type="ECO:0000313" key="2">
    <source>
        <dbReference type="Proteomes" id="UP000064967"/>
    </source>
</evidence>
<dbReference type="EMBL" id="CP012333">
    <property type="protein sequence ID" value="AKV04069.1"/>
    <property type="molecule type" value="Genomic_DNA"/>
</dbReference>
<keyword evidence="2" id="KW-1185">Reference proteome</keyword>
<sequence>MASLSQREPRAIVRKYAGIVPTDTVDLVAVASVDVTSEQELFPIDHVFDGRMGPGGSCWIAETPGPQTIHLRFASASDFARLVIESEERSVTCTQRIEVACWSERRHQRAETAPRVLEYAPYGPSFHQVTWELDERAVTDVWIHVTPMPRSHLASLTSVVFRR</sequence>
<dbReference type="AlphaFoldDB" id="A0A0K1QE80"/>
<dbReference type="KEGG" id="llu:AKJ09_10732"/>
<dbReference type="SUPFAM" id="SSF49785">
    <property type="entry name" value="Galactose-binding domain-like"/>
    <property type="match status" value="1"/>
</dbReference>
<organism evidence="1 2">
    <name type="scientific">Labilithrix luteola</name>
    <dbReference type="NCBI Taxonomy" id="1391654"/>
    <lineage>
        <taxon>Bacteria</taxon>
        <taxon>Pseudomonadati</taxon>
        <taxon>Myxococcota</taxon>
        <taxon>Polyangia</taxon>
        <taxon>Polyangiales</taxon>
        <taxon>Labilitrichaceae</taxon>
        <taxon>Labilithrix</taxon>
    </lineage>
</organism>